<feature type="compositionally biased region" description="Acidic residues" evidence="1">
    <location>
        <begin position="30"/>
        <end position="40"/>
    </location>
</feature>
<reference evidence="3 4" key="1">
    <citation type="journal article" date="2024" name="BMC Genomics">
        <title>De novo assembly and annotation of Popillia japonica's genome with initial clues to its potential as an invasive pest.</title>
        <authorList>
            <person name="Cucini C."/>
            <person name="Boschi S."/>
            <person name="Funari R."/>
            <person name="Cardaioli E."/>
            <person name="Iannotti N."/>
            <person name="Marturano G."/>
            <person name="Paoli F."/>
            <person name="Bruttini M."/>
            <person name="Carapelli A."/>
            <person name="Frati F."/>
            <person name="Nardi F."/>
        </authorList>
    </citation>
    <scope>NUCLEOTIDE SEQUENCE [LARGE SCALE GENOMIC DNA]</scope>
    <source>
        <strain evidence="3">DMR45628</strain>
    </source>
</reference>
<sequence>MSKKFLSQAELVEILENLSDDDMQPVNLEEILENLSDDDMQPVNLESDGKDEDEEDNNSTASETEDVQEASEKESEELHIPVASISKFIARDGSVWSIQPPSTGQARSCNIIKSKMHKVILPPGRYIEDSIDAFSLFIDEAVLNEIVSHTNREAERVLIDVPWKSCDIIEISAFLGLLLTAGHLGRNNTSYDILRSSLYSLPIFRATMII</sequence>
<organism evidence="3 4">
    <name type="scientific">Popillia japonica</name>
    <name type="common">Japanese beetle</name>
    <dbReference type="NCBI Taxonomy" id="7064"/>
    <lineage>
        <taxon>Eukaryota</taxon>
        <taxon>Metazoa</taxon>
        <taxon>Ecdysozoa</taxon>
        <taxon>Arthropoda</taxon>
        <taxon>Hexapoda</taxon>
        <taxon>Insecta</taxon>
        <taxon>Pterygota</taxon>
        <taxon>Neoptera</taxon>
        <taxon>Endopterygota</taxon>
        <taxon>Coleoptera</taxon>
        <taxon>Polyphaga</taxon>
        <taxon>Scarabaeiformia</taxon>
        <taxon>Scarabaeidae</taxon>
        <taxon>Rutelinae</taxon>
        <taxon>Popillia</taxon>
    </lineage>
</organism>
<gene>
    <name evidence="3" type="ORF">QE152_g37575</name>
</gene>
<dbReference type="Proteomes" id="UP001458880">
    <property type="component" value="Unassembled WGS sequence"/>
</dbReference>
<evidence type="ECO:0000313" key="4">
    <source>
        <dbReference type="Proteomes" id="UP001458880"/>
    </source>
</evidence>
<accession>A0AAW1IA33</accession>
<evidence type="ECO:0000256" key="1">
    <source>
        <dbReference type="SAM" id="MobiDB-lite"/>
    </source>
</evidence>
<dbReference type="Pfam" id="PF13843">
    <property type="entry name" value="DDE_Tnp_1_7"/>
    <property type="match status" value="1"/>
</dbReference>
<keyword evidence="4" id="KW-1185">Reference proteome</keyword>
<feature type="compositionally biased region" description="Acidic residues" evidence="1">
    <location>
        <begin position="49"/>
        <end position="69"/>
    </location>
</feature>
<dbReference type="InterPro" id="IPR029526">
    <property type="entry name" value="PGBD"/>
</dbReference>
<evidence type="ECO:0000259" key="2">
    <source>
        <dbReference type="Pfam" id="PF13843"/>
    </source>
</evidence>
<feature type="domain" description="PiggyBac transposable element-derived protein" evidence="2">
    <location>
        <begin position="130"/>
        <end position="208"/>
    </location>
</feature>
<feature type="region of interest" description="Disordered" evidence="1">
    <location>
        <begin position="17"/>
        <end position="77"/>
    </location>
</feature>
<proteinExistence type="predicted"/>
<comment type="caution">
    <text evidence="3">The sequence shown here is derived from an EMBL/GenBank/DDBJ whole genome shotgun (WGS) entry which is preliminary data.</text>
</comment>
<protein>
    <submittedName>
        <fullName evidence="3">Transposase IS4</fullName>
    </submittedName>
</protein>
<name>A0AAW1IA33_POPJA</name>
<dbReference type="AlphaFoldDB" id="A0AAW1IA33"/>
<dbReference type="EMBL" id="JASPKY010000738">
    <property type="protein sequence ID" value="KAK9685924.1"/>
    <property type="molecule type" value="Genomic_DNA"/>
</dbReference>
<evidence type="ECO:0000313" key="3">
    <source>
        <dbReference type="EMBL" id="KAK9685924.1"/>
    </source>
</evidence>